<dbReference type="RefSeq" id="WP_198884711.1">
    <property type="nucleotide sequence ID" value="NZ_JAEKJA010000042.1"/>
</dbReference>
<proteinExistence type="predicted"/>
<evidence type="ECO:0000313" key="2">
    <source>
        <dbReference type="EMBL" id="MBJ3778810.1"/>
    </source>
</evidence>
<organism evidence="2 3">
    <name type="scientific">Acuticoccus mangrovi</name>
    <dbReference type="NCBI Taxonomy" id="2796142"/>
    <lineage>
        <taxon>Bacteria</taxon>
        <taxon>Pseudomonadati</taxon>
        <taxon>Pseudomonadota</taxon>
        <taxon>Alphaproteobacteria</taxon>
        <taxon>Hyphomicrobiales</taxon>
        <taxon>Amorphaceae</taxon>
        <taxon>Acuticoccus</taxon>
    </lineage>
</organism>
<protein>
    <submittedName>
        <fullName evidence="2">Uncharacterized protein</fullName>
    </submittedName>
</protein>
<evidence type="ECO:0000313" key="3">
    <source>
        <dbReference type="Proteomes" id="UP000609531"/>
    </source>
</evidence>
<dbReference type="Proteomes" id="UP000609531">
    <property type="component" value="Unassembled WGS sequence"/>
</dbReference>
<accession>A0A934MJE7</accession>
<feature type="region of interest" description="Disordered" evidence="1">
    <location>
        <begin position="71"/>
        <end position="116"/>
    </location>
</feature>
<keyword evidence="3" id="KW-1185">Reference proteome</keyword>
<sequence length="150" mass="15518">MDPRHSLFPPAAEPSGLASRAATAALSRALAAPVRLAVFRPEGPAFLLGTDATPAPSPARLCLPVAMPRLGEAGAGRDAGERDAGERDDGERDDGERDGGGDDGGERDGEPCRTVDGKLVARVIRDRRDPHAVLRGPAAVRELVADGIIA</sequence>
<dbReference type="AlphaFoldDB" id="A0A934MJE7"/>
<gene>
    <name evidence="2" type="ORF">JCR33_24125</name>
</gene>
<feature type="compositionally biased region" description="Basic and acidic residues" evidence="1">
    <location>
        <begin position="78"/>
        <end position="116"/>
    </location>
</feature>
<evidence type="ECO:0000256" key="1">
    <source>
        <dbReference type="SAM" id="MobiDB-lite"/>
    </source>
</evidence>
<comment type="caution">
    <text evidence="2">The sequence shown here is derived from an EMBL/GenBank/DDBJ whole genome shotgun (WGS) entry which is preliminary data.</text>
</comment>
<name>A0A934MJE7_9HYPH</name>
<reference evidence="2" key="1">
    <citation type="submission" date="2020-12" db="EMBL/GenBank/DDBJ databases">
        <title>Bacterial taxonomy.</title>
        <authorList>
            <person name="Pan X."/>
        </authorList>
    </citation>
    <scope>NUCLEOTIDE SEQUENCE</scope>
    <source>
        <strain evidence="2">B2012</strain>
    </source>
</reference>
<dbReference type="EMBL" id="JAEKJA010000042">
    <property type="protein sequence ID" value="MBJ3778810.1"/>
    <property type="molecule type" value="Genomic_DNA"/>
</dbReference>